<dbReference type="AlphaFoldDB" id="A0A851GE80"/>
<dbReference type="InterPro" id="IPR026856">
    <property type="entry name" value="Sialidase_fam"/>
</dbReference>
<dbReference type="RefSeq" id="WP_178931983.1">
    <property type="nucleotide sequence ID" value="NZ_JACBAZ010000002.1"/>
</dbReference>
<dbReference type="Proteomes" id="UP000557872">
    <property type="component" value="Unassembled WGS sequence"/>
</dbReference>
<comment type="catalytic activity">
    <reaction evidence="1">
        <text>Hydrolysis of alpha-(2-&gt;3)-, alpha-(2-&gt;6)-, alpha-(2-&gt;8)- glycosidic linkages of terminal sialic acid residues in oligosaccharides, glycoproteins, glycolipids, colominic acid and synthetic substrates.</text>
        <dbReference type="EC" id="3.2.1.18"/>
    </reaction>
</comment>
<accession>A0A851GE80</accession>
<dbReference type="Gene3D" id="2.120.10.10">
    <property type="match status" value="1"/>
</dbReference>
<evidence type="ECO:0000313" key="6">
    <source>
        <dbReference type="Proteomes" id="UP000557872"/>
    </source>
</evidence>
<dbReference type="GO" id="GO:0006689">
    <property type="term" value="P:ganglioside catabolic process"/>
    <property type="evidence" value="ECO:0007669"/>
    <property type="project" value="TreeGrafter"/>
</dbReference>
<dbReference type="InterPro" id="IPR036278">
    <property type="entry name" value="Sialidase_sf"/>
</dbReference>
<dbReference type="EMBL" id="JACBAZ010000002">
    <property type="protein sequence ID" value="NWK55469.1"/>
    <property type="molecule type" value="Genomic_DNA"/>
</dbReference>
<evidence type="ECO:0000256" key="2">
    <source>
        <dbReference type="ARBA" id="ARBA00009348"/>
    </source>
</evidence>
<dbReference type="EC" id="3.2.1.18" evidence="3"/>
<comment type="caution">
    <text evidence="5">The sequence shown here is derived from an EMBL/GenBank/DDBJ whole genome shotgun (WGS) entry which is preliminary data.</text>
</comment>
<reference evidence="5 6" key="1">
    <citation type="submission" date="2020-07" db="EMBL/GenBank/DDBJ databases">
        <title>Roseicoccus Jingziensis gen. nov., sp. nov., isolated from coastal seawater.</title>
        <authorList>
            <person name="Feng X."/>
        </authorList>
    </citation>
    <scope>NUCLEOTIDE SEQUENCE [LARGE SCALE GENOMIC DNA]</scope>
    <source>
        <strain evidence="5 6">N1E253</strain>
    </source>
</reference>
<sequence length="402" mass="44932">MMTTSSTPNHAIAHSCVPLILATLLVCWLYPTVSRAEASAVEGLDTPVLVFKEGEAGYPYFRIPTITRSQDGTLLAFAEGRFIRDDHGRNDIVLKRSADGGKTWGELQVIHADQSLVMVNPSPVTLDSGRILLFYETFPHGYHARVGRHHKMMDDGFGLHTQKLLVRASDDDGKSWSKAVELQKTSRKDKNIISSGSPANAIQLQKGKHKGRIVLPMFLTEKINDKSRTWKNAVLYSDDMARSWKRSAYVPVETTETGNECLIAEIGDGHILMNARSQKSKHRLTSISKDGGASWSPFAYSQELKNRPCNCGLVRFPVGDSASLFFSYNNSLSKRANGHIAMSKDDGTSWPINKQVIPGLFGYSQLVPCDETTLGMIYEPFESVKEEWSIYFLRIPLEWMEK</sequence>
<dbReference type="SUPFAM" id="SSF50939">
    <property type="entry name" value="Sialidases"/>
    <property type="match status" value="1"/>
</dbReference>
<dbReference type="PANTHER" id="PTHR10628">
    <property type="entry name" value="SIALIDASE"/>
    <property type="match status" value="1"/>
</dbReference>
<evidence type="ECO:0000256" key="3">
    <source>
        <dbReference type="ARBA" id="ARBA00012733"/>
    </source>
</evidence>
<gene>
    <name evidence="5" type="ORF">HW115_07590</name>
</gene>
<name>A0A851GE80_9BACT</name>
<dbReference type="GO" id="GO:0005737">
    <property type="term" value="C:cytoplasm"/>
    <property type="evidence" value="ECO:0007669"/>
    <property type="project" value="TreeGrafter"/>
</dbReference>
<dbReference type="PANTHER" id="PTHR10628:SF30">
    <property type="entry name" value="EXO-ALPHA-SIALIDASE"/>
    <property type="match status" value="1"/>
</dbReference>
<evidence type="ECO:0000259" key="4">
    <source>
        <dbReference type="Pfam" id="PF13088"/>
    </source>
</evidence>
<dbReference type="InterPro" id="IPR011040">
    <property type="entry name" value="Sialidase"/>
</dbReference>
<feature type="domain" description="Sialidase" evidence="4">
    <location>
        <begin position="72"/>
        <end position="374"/>
    </location>
</feature>
<dbReference type="GO" id="GO:0004308">
    <property type="term" value="F:exo-alpha-sialidase activity"/>
    <property type="evidence" value="ECO:0007669"/>
    <property type="project" value="UniProtKB-EC"/>
</dbReference>
<comment type="similarity">
    <text evidence="2">Belongs to the glycosyl hydrolase 33 family.</text>
</comment>
<protein>
    <recommendedName>
        <fullName evidence="3">exo-alpha-sialidase</fullName>
        <ecNumber evidence="3">3.2.1.18</ecNumber>
    </recommendedName>
</protein>
<dbReference type="Pfam" id="PF13088">
    <property type="entry name" value="BNR_2"/>
    <property type="match status" value="1"/>
</dbReference>
<evidence type="ECO:0000313" key="5">
    <source>
        <dbReference type="EMBL" id="NWK55469.1"/>
    </source>
</evidence>
<dbReference type="CDD" id="cd15482">
    <property type="entry name" value="Sialidase_non-viral"/>
    <property type="match status" value="1"/>
</dbReference>
<dbReference type="GO" id="GO:0016020">
    <property type="term" value="C:membrane"/>
    <property type="evidence" value="ECO:0007669"/>
    <property type="project" value="TreeGrafter"/>
</dbReference>
<organism evidence="5 6">
    <name type="scientific">Oceaniferula marina</name>
    <dbReference type="NCBI Taxonomy" id="2748318"/>
    <lineage>
        <taxon>Bacteria</taxon>
        <taxon>Pseudomonadati</taxon>
        <taxon>Verrucomicrobiota</taxon>
        <taxon>Verrucomicrobiia</taxon>
        <taxon>Verrucomicrobiales</taxon>
        <taxon>Verrucomicrobiaceae</taxon>
        <taxon>Oceaniferula</taxon>
    </lineage>
</organism>
<evidence type="ECO:0000256" key="1">
    <source>
        <dbReference type="ARBA" id="ARBA00000427"/>
    </source>
</evidence>
<dbReference type="GO" id="GO:0009313">
    <property type="term" value="P:oligosaccharide catabolic process"/>
    <property type="evidence" value="ECO:0007669"/>
    <property type="project" value="TreeGrafter"/>
</dbReference>
<proteinExistence type="inferred from homology"/>
<keyword evidence="6" id="KW-1185">Reference proteome</keyword>